<dbReference type="GO" id="GO:0000329">
    <property type="term" value="C:fungal-type vacuole membrane"/>
    <property type="evidence" value="ECO:0007669"/>
    <property type="project" value="UniProtKB-ARBA"/>
</dbReference>
<dbReference type="GO" id="GO:0016887">
    <property type="term" value="F:ATP hydrolysis activity"/>
    <property type="evidence" value="ECO:0007669"/>
    <property type="project" value="InterPro"/>
</dbReference>
<keyword evidence="3" id="KW-0547">Nucleotide-binding</keyword>
<reference evidence="6" key="2">
    <citation type="journal article" date="2023" name="IMA Fungus">
        <title>Comparative genomic study of the Penicillium genus elucidates a diverse pangenome and 15 lateral gene transfer events.</title>
        <authorList>
            <person name="Petersen C."/>
            <person name="Sorensen T."/>
            <person name="Nielsen M.R."/>
            <person name="Sondergaard T.E."/>
            <person name="Sorensen J.L."/>
            <person name="Fitzpatrick D.A."/>
            <person name="Frisvad J.C."/>
            <person name="Nielsen K.L."/>
        </authorList>
    </citation>
    <scope>NUCLEOTIDE SEQUENCE</scope>
    <source>
        <strain evidence="6">IBT 15544</strain>
    </source>
</reference>
<dbReference type="GO" id="GO:0012505">
    <property type="term" value="C:endomembrane system"/>
    <property type="evidence" value="ECO:0007669"/>
    <property type="project" value="UniProtKB-SubCell"/>
</dbReference>
<evidence type="ECO:0000256" key="4">
    <source>
        <dbReference type="ARBA" id="ARBA00022840"/>
    </source>
</evidence>
<keyword evidence="2" id="KW-0677">Repeat</keyword>
<name>A0A9W9MHE4_9EURO</name>
<dbReference type="AlphaFoldDB" id="A0A9W9MHE4"/>
<gene>
    <name evidence="6" type="ORF">N7498_006015</name>
</gene>
<dbReference type="Proteomes" id="UP001150904">
    <property type="component" value="Unassembled WGS sequence"/>
</dbReference>
<dbReference type="GO" id="GO:0005524">
    <property type="term" value="F:ATP binding"/>
    <property type="evidence" value="ECO:0007669"/>
    <property type="project" value="UniProtKB-KW"/>
</dbReference>
<organism evidence="6 7">
    <name type="scientific">Penicillium cinerascens</name>
    <dbReference type="NCBI Taxonomy" id="70096"/>
    <lineage>
        <taxon>Eukaryota</taxon>
        <taxon>Fungi</taxon>
        <taxon>Dikarya</taxon>
        <taxon>Ascomycota</taxon>
        <taxon>Pezizomycotina</taxon>
        <taxon>Eurotiomycetes</taxon>
        <taxon>Eurotiomycetidae</taxon>
        <taxon>Eurotiales</taxon>
        <taxon>Aspergillaceae</taxon>
        <taxon>Penicillium</taxon>
    </lineage>
</organism>
<feature type="domain" description="ABC transporter" evidence="5">
    <location>
        <begin position="8"/>
        <end position="128"/>
    </location>
</feature>
<comment type="caution">
    <text evidence="6">The sequence shown here is derived from an EMBL/GenBank/DDBJ whole genome shotgun (WGS) entry which is preliminary data.</text>
</comment>
<dbReference type="InterPro" id="IPR050173">
    <property type="entry name" value="ABC_transporter_C-like"/>
</dbReference>
<evidence type="ECO:0000256" key="3">
    <source>
        <dbReference type="ARBA" id="ARBA00022741"/>
    </source>
</evidence>
<dbReference type="EMBL" id="JAPQKR010000013">
    <property type="protein sequence ID" value="KAJ5201352.1"/>
    <property type="molecule type" value="Genomic_DNA"/>
</dbReference>
<evidence type="ECO:0000259" key="5">
    <source>
        <dbReference type="Pfam" id="PF00005"/>
    </source>
</evidence>
<proteinExistence type="predicted"/>
<dbReference type="InterPro" id="IPR003439">
    <property type="entry name" value="ABC_transporter-like_ATP-bd"/>
</dbReference>
<dbReference type="SUPFAM" id="SSF52540">
    <property type="entry name" value="P-loop containing nucleoside triphosphate hydrolases"/>
    <property type="match status" value="1"/>
</dbReference>
<dbReference type="GeneID" id="83180378"/>
<comment type="subcellular location">
    <subcellularLocation>
        <location evidence="1">Endomembrane system</location>
        <topology evidence="1">Multi-pass membrane protein</topology>
    </subcellularLocation>
</comment>
<dbReference type="PANTHER" id="PTHR24223">
    <property type="entry name" value="ATP-BINDING CASSETTE SUB-FAMILY C"/>
    <property type="match status" value="1"/>
</dbReference>
<keyword evidence="7" id="KW-1185">Reference proteome</keyword>
<reference evidence="6" key="1">
    <citation type="submission" date="2022-12" db="EMBL/GenBank/DDBJ databases">
        <authorList>
            <person name="Petersen C."/>
        </authorList>
    </citation>
    <scope>NUCLEOTIDE SEQUENCE</scope>
    <source>
        <strain evidence="6">IBT 15544</strain>
    </source>
</reference>
<evidence type="ECO:0000313" key="6">
    <source>
        <dbReference type="EMBL" id="KAJ5201352.1"/>
    </source>
</evidence>
<dbReference type="Pfam" id="PF00005">
    <property type="entry name" value="ABC_tran"/>
    <property type="match status" value="1"/>
</dbReference>
<evidence type="ECO:0000256" key="2">
    <source>
        <dbReference type="ARBA" id="ARBA00022737"/>
    </source>
</evidence>
<dbReference type="GO" id="GO:0042626">
    <property type="term" value="F:ATPase-coupled transmembrane transporter activity"/>
    <property type="evidence" value="ECO:0007669"/>
    <property type="project" value="TreeGrafter"/>
</dbReference>
<protein>
    <submittedName>
        <fullName evidence="6">ABC transporter integral membrane type 1</fullName>
    </submittedName>
</protein>
<dbReference type="Gene3D" id="3.40.50.300">
    <property type="entry name" value="P-loop containing nucleotide triphosphate hydrolases"/>
    <property type="match status" value="1"/>
</dbReference>
<evidence type="ECO:0000256" key="1">
    <source>
        <dbReference type="ARBA" id="ARBA00004127"/>
    </source>
</evidence>
<dbReference type="RefSeq" id="XP_058307268.1">
    <property type="nucleotide sequence ID" value="XM_058453077.1"/>
</dbReference>
<evidence type="ECO:0000313" key="7">
    <source>
        <dbReference type="Proteomes" id="UP001150904"/>
    </source>
</evidence>
<sequence length="129" mass="14259">MLTILTSSGKRSLIFSLCRGMDIHSGRILIDGIDLAIVPPEEIQSRISIITQDPLLLKGSVRSNIDLTESQTDPELLSVCRLVGLEEYIQAHGGLMPNGAPWPYLPLFCLARSLLHKSRIHILDEVTSK</sequence>
<keyword evidence="4" id="KW-0067">ATP-binding</keyword>
<dbReference type="PANTHER" id="PTHR24223:SF443">
    <property type="entry name" value="MULTIDRUG-RESISTANCE LIKE PROTEIN 1, ISOFORM I"/>
    <property type="match status" value="1"/>
</dbReference>
<dbReference type="InterPro" id="IPR027417">
    <property type="entry name" value="P-loop_NTPase"/>
</dbReference>
<accession>A0A9W9MHE4</accession>
<dbReference type="OrthoDB" id="6500128at2759"/>